<dbReference type="PRINTS" id="PR00996">
    <property type="entry name" value="CHERMTFRASE"/>
</dbReference>
<dbReference type="EMBL" id="JAGYPE020000036">
    <property type="protein sequence ID" value="MCH6267446.1"/>
    <property type="molecule type" value="Genomic_DNA"/>
</dbReference>
<dbReference type="Pfam" id="PF03705">
    <property type="entry name" value="CheR_N"/>
    <property type="match status" value="1"/>
</dbReference>
<evidence type="ECO:0000313" key="2">
    <source>
        <dbReference type="EMBL" id="MCH6267446.1"/>
    </source>
</evidence>
<feature type="domain" description="CheR-type methyltransferase" evidence="1">
    <location>
        <begin position="1"/>
        <end position="231"/>
    </location>
</feature>
<dbReference type="PANTHER" id="PTHR24422">
    <property type="entry name" value="CHEMOTAXIS PROTEIN METHYLTRANSFERASE"/>
    <property type="match status" value="1"/>
</dbReference>
<dbReference type="Pfam" id="PF01739">
    <property type="entry name" value="CheR"/>
    <property type="match status" value="1"/>
</dbReference>
<name>A0A9J6N3A2_9BACI</name>
<dbReference type="Gene3D" id="3.40.50.150">
    <property type="entry name" value="Vaccinia Virus protein VP39"/>
    <property type="match status" value="1"/>
</dbReference>
<dbReference type="PROSITE" id="PS50123">
    <property type="entry name" value="CHER"/>
    <property type="match status" value="1"/>
</dbReference>
<dbReference type="GO" id="GO:0008757">
    <property type="term" value="F:S-adenosylmethionine-dependent methyltransferase activity"/>
    <property type="evidence" value="ECO:0007669"/>
    <property type="project" value="InterPro"/>
</dbReference>
<dbReference type="InterPro" id="IPR022641">
    <property type="entry name" value="CheR_N"/>
</dbReference>
<gene>
    <name evidence="2" type="ORF">KHB02_018145</name>
</gene>
<dbReference type="SUPFAM" id="SSF47757">
    <property type="entry name" value="Chemotaxis receptor methyltransferase CheR, N-terminal domain"/>
    <property type="match status" value="1"/>
</dbReference>
<proteinExistence type="predicted"/>
<dbReference type="AlphaFoldDB" id="A0A9J6N3A2"/>
<dbReference type="PANTHER" id="PTHR24422:SF8">
    <property type="entry name" value="CHEMOTAXIS PROTEIN"/>
    <property type="match status" value="1"/>
</dbReference>
<sequence>MYGYDFRGYVRASLTRRIMNRMKAEGLPTITALLEKVLHESGFLERLLNDLSIRMTEMYRDPSFFAAFREQVVPLLRELPEIRIWHAGCATGEEVYSMAILLHEEGLAKKTEIYATDMNEKALQAAQKGAFPLKKMQQYTKNYLKAGGRKAFSEYYTTDRQYAYFKPLLDDNLIFAQHNLVTDGSFNEFHVILCRNVMIYFDNNLQQQVHRLFYGSLASGGFIGLGSKESILFLPKGLHYEEFNAQERIYRKSNGAG</sequence>
<accession>A0A9J6N3A2</accession>
<reference evidence="2 3" key="1">
    <citation type="submission" date="2022-03" db="EMBL/GenBank/DDBJ databases">
        <title>Novel Bacillus species.</title>
        <authorList>
            <person name="Liu G."/>
        </authorList>
    </citation>
    <scope>NUCLEOTIDE SEQUENCE [LARGE SCALE GENOMIC DNA]</scope>
    <source>
        <strain evidence="2 3">FJAT-50051</strain>
    </source>
</reference>
<evidence type="ECO:0000259" key="1">
    <source>
        <dbReference type="PROSITE" id="PS50123"/>
    </source>
</evidence>
<keyword evidence="3" id="KW-1185">Reference proteome</keyword>
<evidence type="ECO:0000313" key="3">
    <source>
        <dbReference type="Proteomes" id="UP000677265"/>
    </source>
</evidence>
<dbReference type="SUPFAM" id="SSF53335">
    <property type="entry name" value="S-adenosyl-L-methionine-dependent methyltransferases"/>
    <property type="match status" value="1"/>
</dbReference>
<dbReference type="SMART" id="SM00138">
    <property type="entry name" value="MeTrc"/>
    <property type="match status" value="1"/>
</dbReference>
<dbReference type="InterPro" id="IPR050903">
    <property type="entry name" value="Bact_Chemotaxis_MeTrfase"/>
</dbReference>
<dbReference type="InterPro" id="IPR000780">
    <property type="entry name" value="CheR_MeTrfase"/>
</dbReference>
<organism evidence="2 3">
    <name type="scientific">Neobacillus citreus</name>
    <dbReference type="NCBI Taxonomy" id="2833578"/>
    <lineage>
        <taxon>Bacteria</taxon>
        <taxon>Bacillati</taxon>
        <taxon>Bacillota</taxon>
        <taxon>Bacilli</taxon>
        <taxon>Bacillales</taxon>
        <taxon>Bacillaceae</taxon>
        <taxon>Neobacillus</taxon>
    </lineage>
</organism>
<protein>
    <submittedName>
        <fullName evidence="2">Protein-glutamate O-methyltransferase CheR</fullName>
    </submittedName>
</protein>
<comment type="caution">
    <text evidence="2">The sequence shown here is derived from an EMBL/GenBank/DDBJ whole genome shotgun (WGS) entry which is preliminary data.</text>
</comment>
<dbReference type="InterPro" id="IPR029063">
    <property type="entry name" value="SAM-dependent_MTases_sf"/>
</dbReference>
<dbReference type="Proteomes" id="UP000677265">
    <property type="component" value="Unassembled WGS sequence"/>
</dbReference>
<dbReference type="InterPro" id="IPR022642">
    <property type="entry name" value="CheR_C"/>
</dbReference>